<dbReference type="Pfam" id="PF02384">
    <property type="entry name" value="N6_Mtase"/>
    <property type="match status" value="1"/>
</dbReference>
<dbReference type="STRING" id="200904.GCA_900168775_02241"/>
<keyword evidence="3" id="KW-0489">Methyltransferase</keyword>
<keyword evidence="3" id="KW-0808">Transferase</keyword>
<accession>A0A366EAI8</accession>
<dbReference type="Gene3D" id="1.10.150.470">
    <property type="match status" value="1"/>
</dbReference>
<dbReference type="Pfam" id="PF21106">
    <property type="entry name" value="YtxK_like"/>
    <property type="match status" value="1"/>
</dbReference>
<dbReference type="EMBL" id="QNRI01000004">
    <property type="protein sequence ID" value="RBO99381.1"/>
    <property type="molecule type" value="Genomic_DNA"/>
</dbReference>
<reference evidence="3 4" key="1">
    <citation type="submission" date="2018-06" db="EMBL/GenBank/DDBJ databases">
        <title>Genomic Encyclopedia of Type Strains, Phase IV (KMG-IV): sequencing the most valuable type-strain genomes for metagenomic binning, comparative biology and taxonomic classification.</title>
        <authorList>
            <person name="Goeker M."/>
        </authorList>
    </citation>
    <scope>NUCLEOTIDE SEQUENCE [LARGE SCALE GENOMIC DNA]</scope>
    <source>
        <strain evidence="3 4">DSM 15140</strain>
    </source>
</reference>
<dbReference type="GO" id="GO:0008170">
    <property type="term" value="F:N-methyltransferase activity"/>
    <property type="evidence" value="ECO:0007669"/>
    <property type="project" value="InterPro"/>
</dbReference>
<dbReference type="AlphaFoldDB" id="A0A366EAI8"/>
<dbReference type="InterPro" id="IPR003356">
    <property type="entry name" value="DNA_methylase_A-5"/>
</dbReference>
<dbReference type="InterPro" id="IPR052933">
    <property type="entry name" value="DNA_Protect_Modify"/>
</dbReference>
<dbReference type="InterPro" id="IPR029063">
    <property type="entry name" value="SAM-dependent_MTases_sf"/>
</dbReference>
<dbReference type="GO" id="GO:0003677">
    <property type="term" value="F:DNA binding"/>
    <property type="evidence" value="ECO:0007669"/>
    <property type="project" value="InterPro"/>
</dbReference>
<sequence>MEQKNVEQYFNLINEITETIEQNESMTYLDSLVVALECAFSKMPNEELSEPTKKFVRKNIAKIQFDTLDKETIRKIIQLATLKGMRGATQQQHLITPDTVAMFMGYIVNNLVGNRKDIRIFDPAFGSGNLLTAVMNQLQTNVQAYGSEVDSTLIQLGLLNANLQKTEIELFHQDSLQPFLLEPVDFVVADLPVGYYPDDFRAQSFELRAPEGHAYAHHLFIEQSLHYTKEAGFSIFVIPNFLFDSDQSNKLHVYLQKHAHIVGLLQLPTSMFTSEKQAKSILILQKKGQAAKAPKQALIAQLPSFKDPRSTLQVVEKINKWFKEEGYNY</sequence>
<dbReference type="OrthoDB" id="9788159at2"/>
<comment type="caution">
    <text evidence="3">The sequence shown here is derived from an EMBL/GenBank/DDBJ whole genome shotgun (WGS) entry which is preliminary data.</text>
</comment>
<evidence type="ECO:0000259" key="2">
    <source>
        <dbReference type="Pfam" id="PF21106"/>
    </source>
</evidence>
<protein>
    <submittedName>
        <fullName evidence="3">Site-specific DNA-methyltransferase (Adenine-specific)</fullName>
    </submittedName>
</protein>
<keyword evidence="4" id="KW-1185">Reference proteome</keyword>
<dbReference type="PRINTS" id="PR00507">
    <property type="entry name" value="N12N6MTFRASE"/>
</dbReference>
<evidence type="ECO:0000313" key="3">
    <source>
        <dbReference type="EMBL" id="RBO99381.1"/>
    </source>
</evidence>
<dbReference type="Gene3D" id="3.40.50.150">
    <property type="entry name" value="Vaccinia Virus protein VP39"/>
    <property type="match status" value="1"/>
</dbReference>
<name>A0A366EAI8_9BACI</name>
<feature type="domain" description="YtxK-like N-terminal helical" evidence="2">
    <location>
        <begin position="7"/>
        <end position="85"/>
    </location>
</feature>
<dbReference type="RefSeq" id="WP_113868268.1">
    <property type="nucleotide sequence ID" value="NZ_BAABQN010000003.1"/>
</dbReference>
<dbReference type="GO" id="GO:0032259">
    <property type="term" value="P:methylation"/>
    <property type="evidence" value="ECO:0007669"/>
    <property type="project" value="UniProtKB-KW"/>
</dbReference>
<dbReference type="Proteomes" id="UP000252254">
    <property type="component" value="Unassembled WGS sequence"/>
</dbReference>
<evidence type="ECO:0000259" key="1">
    <source>
        <dbReference type="Pfam" id="PF02384"/>
    </source>
</evidence>
<organism evidence="3 4">
    <name type="scientific">Paraliobacillus ryukyuensis</name>
    <dbReference type="NCBI Taxonomy" id="200904"/>
    <lineage>
        <taxon>Bacteria</taxon>
        <taxon>Bacillati</taxon>
        <taxon>Bacillota</taxon>
        <taxon>Bacilli</taxon>
        <taxon>Bacillales</taxon>
        <taxon>Bacillaceae</taxon>
        <taxon>Paraliobacillus</taxon>
    </lineage>
</organism>
<feature type="domain" description="DNA methylase adenine-specific" evidence="1">
    <location>
        <begin position="95"/>
        <end position="293"/>
    </location>
</feature>
<dbReference type="InterPro" id="IPR048375">
    <property type="entry name" value="YtxK-like_N"/>
</dbReference>
<dbReference type="PANTHER" id="PTHR41313:SF1">
    <property type="entry name" value="DNA METHYLASE ADENINE-SPECIFIC DOMAIN-CONTAINING PROTEIN"/>
    <property type="match status" value="1"/>
</dbReference>
<gene>
    <name evidence="3" type="ORF">DES48_10450</name>
</gene>
<dbReference type="CDD" id="cd02440">
    <property type="entry name" value="AdoMet_MTases"/>
    <property type="match status" value="1"/>
</dbReference>
<proteinExistence type="predicted"/>
<dbReference type="SUPFAM" id="SSF53335">
    <property type="entry name" value="S-adenosyl-L-methionine-dependent methyltransferases"/>
    <property type="match status" value="1"/>
</dbReference>
<dbReference type="PIRSF" id="PIRSF026567">
    <property type="entry name" value="Adenine_mtase_bact_prd"/>
    <property type="match status" value="1"/>
</dbReference>
<dbReference type="PANTHER" id="PTHR41313">
    <property type="entry name" value="ADENINE-SPECIFIC METHYLTRANSFERASE"/>
    <property type="match status" value="1"/>
</dbReference>
<evidence type="ECO:0000313" key="4">
    <source>
        <dbReference type="Proteomes" id="UP000252254"/>
    </source>
</evidence>
<dbReference type="InterPro" id="IPR016843">
    <property type="entry name" value="S-AdoMet-dep_Ade-MeTrfase_prd"/>
</dbReference>